<name>A0ABS6I7W8_9MICC</name>
<proteinExistence type="predicted"/>
<dbReference type="EMBL" id="JAHOPC010000004">
    <property type="protein sequence ID" value="MBU8866527.1"/>
    <property type="molecule type" value="Genomic_DNA"/>
</dbReference>
<evidence type="ECO:0008006" key="3">
    <source>
        <dbReference type="Google" id="ProtNLM"/>
    </source>
</evidence>
<keyword evidence="2" id="KW-1185">Reference proteome</keyword>
<sequence length="116" mass="12818">MFKLVAPDASYYHSFAESHREWNGAHQDGAGLLADDDITSLEGFAAWALQEVCARLAAAGEPDRVLLTCDDANAASAKTIERCGGQLEDLREAESGRYFRRYWIDVSAKPRLTNQP</sequence>
<gene>
    <name evidence="1" type="ORF">KSW38_09530</name>
</gene>
<dbReference type="PANTHER" id="PTHR39173">
    <property type="entry name" value="ACETYLTRANSFERASE"/>
    <property type="match status" value="1"/>
</dbReference>
<dbReference type="Proteomes" id="UP000824166">
    <property type="component" value="Unassembled WGS sequence"/>
</dbReference>
<comment type="caution">
    <text evidence="1">The sequence shown here is derived from an EMBL/GenBank/DDBJ whole genome shotgun (WGS) entry which is preliminary data.</text>
</comment>
<evidence type="ECO:0000313" key="2">
    <source>
        <dbReference type="Proteomes" id="UP000824166"/>
    </source>
</evidence>
<accession>A0ABS6I7W8</accession>
<reference evidence="1 2" key="1">
    <citation type="submission" date="2021-06" db="EMBL/GenBank/DDBJ databases">
        <authorList>
            <person name="Jeong J.W."/>
        </authorList>
    </citation>
    <scope>NUCLEOTIDE SEQUENCE [LARGE SCALE GENOMIC DNA]</scope>
    <source>
        <strain evidence="1 2">MMS21-TAE1-1</strain>
    </source>
</reference>
<protein>
    <recommendedName>
        <fullName evidence="3">N-acetyltransferase domain-containing protein</fullName>
    </recommendedName>
</protein>
<organism evidence="1 2">
    <name type="scientific">Paenarthrobacter aromaticivorans</name>
    <dbReference type="NCBI Taxonomy" id="2849150"/>
    <lineage>
        <taxon>Bacteria</taxon>
        <taxon>Bacillati</taxon>
        <taxon>Actinomycetota</taxon>
        <taxon>Actinomycetes</taxon>
        <taxon>Micrococcales</taxon>
        <taxon>Micrococcaceae</taxon>
        <taxon>Paenarthrobacter</taxon>
    </lineage>
</organism>
<evidence type="ECO:0000313" key="1">
    <source>
        <dbReference type="EMBL" id="MBU8866527.1"/>
    </source>
</evidence>
<dbReference type="PANTHER" id="PTHR39173:SF1">
    <property type="entry name" value="ACETYLTRANSFERASE"/>
    <property type="match status" value="1"/>
</dbReference>